<dbReference type="AlphaFoldDB" id="A0A4Z1H4V6"/>
<comment type="caution">
    <text evidence="1">The sequence shown here is derived from an EMBL/GenBank/DDBJ whole genome shotgun (WGS) entry which is preliminary data.</text>
</comment>
<gene>
    <name evidence="1" type="ORF">BHYA_0013g00740</name>
</gene>
<accession>A0A4Z1H4V6</accession>
<proteinExistence type="predicted"/>
<organism evidence="1 2">
    <name type="scientific">Botrytis hyacinthi</name>
    <dbReference type="NCBI Taxonomy" id="278943"/>
    <lineage>
        <taxon>Eukaryota</taxon>
        <taxon>Fungi</taxon>
        <taxon>Dikarya</taxon>
        <taxon>Ascomycota</taxon>
        <taxon>Pezizomycotina</taxon>
        <taxon>Leotiomycetes</taxon>
        <taxon>Helotiales</taxon>
        <taxon>Sclerotiniaceae</taxon>
        <taxon>Botrytis</taxon>
    </lineage>
</organism>
<evidence type="ECO:0000313" key="1">
    <source>
        <dbReference type="EMBL" id="TGO42070.1"/>
    </source>
</evidence>
<reference evidence="1 2" key="1">
    <citation type="submission" date="2017-12" db="EMBL/GenBank/DDBJ databases">
        <title>Comparative genomics of Botrytis spp.</title>
        <authorList>
            <person name="Valero-Jimenez C.A."/>
            <person name="Tapia P."/>
            <person name="Veloso J."/>
            <person name="Silva-Moreno E."/>
            <person name="Staats M."/>
            <person name="Valdes J.H."/>
            <person name="Van Kan J.A.L."/>
        </authorList>
    </citation>
    <scope>NUCLEOTIDE SEQUENCE [LARGE SCALE GENOMIC DNA]</scope>
    <source>
        <strain evidence="1 2">Bh0001</strain>
    </source>
</reference>
<protein>
    <submittedName>
        <fullName evidence="1">Uncharacterized protein</fullName>
    </submittedName>
</protein>
<dbReference type="Proteomes" id="UP000297814">
    <property type="component" value="Unassembled WGS sequence"/>
</dbReference>
<keyword evidence="2" id="KW-1185">Reference proteome</keyword>
<name>A0A4Z1H4V6_9HELO</name>
<sequence length="148" mass="17053">MLEYHQDYAVPRHGSSGHEIRYATKFLESTDCYICVTVTKHRYKDGYVTNLDVQTHAPDSLGINTDMQQKYLHTILDYTKKLKSTVVVPLFRRVLWAYWAQIPTCNKNICISFLITPRYSSVIPHSAQLSGHTGHENRYATKASNLYP</sequence>
<dbReference type="EMBL" id="PQXK01000013">
    <property type="protein sequence ID" value="TGO42070.1"/>
    <property type="molecule type" value="Genomic_DNA"/>
</dbReference>
<evidence type="ECO:0000313" key="2">
    <source>
        <dbReference type="Proteomes" id="UP000297814"/>
    </source>
</evidence>